<keyword evidence="3 5" id="KW-0548">Nucleotidyltransferase</keyword>
<dbReference type="EC" id="2.7.7.38" evidence="5"/>
<dbReference type="PANTHER" id="PTHR42866">
    <property type="entry name" value="3-DEOXY-MANNO-OCTULOSONATE CYTIDYLYLTRANSFERASE"/>
    <property type="match status" value="1"/>
</dbReference>
<dbReference type="Gene3D" id="3.90.550.10">
    <property type="entry name" value="Spore Coat Polysaccharide Biosynthesis Protein SpsA, Chain A"/>
    <property type="match status" value="1"/>
</dbReference>
<dbReference type="GO" id="GO:0008690">
    <property type="term" value="F:3-deoxy-manno-octulosonate cytidylyltransferase activity"/>
    <property type="evidence" value="ECO:0007669"/>
    <property type="project" value="UniProtKB-UniRule"/>
</dbReference>
<keyword evidence="7" id="KW-1185">Reference proteome</keyword>
<reference evidence="6 7" key="1">
    <citation type="submission" date="2020-08" db="EMBL/GenBank/DDBJ databases">
        <authorList>
            <person name="Liu C."/>
            <person name="Sun Q."/>
        </authorList>
    </citation>
    <scope>NUCLEOTIDE SEQUENCE [LARGE SCALE GENOMIC DNA]</scope>
    <source>
        <strain evidence="6 7">NSJ-57</strain>
    </source>
</reference>
<dbReference type="FunFam" id="3.90.550.10:FF:000011">
    <property type="entry name" value="3-deoxy-manno-octulosonate cytidylyltransferase"/>
    <property type="match status" value="1"/>
</dbReference>
<dbReference type="GO" id="GO:0016020">
    <property type="term" value="C:membrane"/>
    <property type="evidence" value="ECO:0007669"/>
    <property type="project" value="UniProtKB-SubCell"/>
</dbReference>
<dbReference type="AlphaFoldDB" id="A0A7G9GU78"/>
<sequence length="246" mass="28577">MKFLGVIPSRYASTRLEGKPLKDICGHTMIEWVYKRTKLSNLDDVVVATDDERIFKEVEKFGGKAILTRKDHENGTSRIAEVCQHFDNYDVIVNVQGDEPLIEPEMINSIINSFKEDSTISMSTLKYKIDTMEEIENPNYVKVVTDKKGYALYFSRSVIPYPRNLEIKNYYKHVGIYGYKRDFVIEYAKMESTPLEKSESLEQLRALENGYRIKVMETPYKIIGVDTAEELEKVKKYIIENNVKLD</sequence>
<dbReference type="PANTHER" id="PTHR42866:SF2">
    <property type="entry name" value="3-DEOXY-MANNO-OCTULOSONATE CYTIDYLYLTRANSFERASE, MITOCHONDRIAL"/>
    <property type="match status" value="1"/>
</dbReference>
<dbReference type="InterPro" id="IPR003329">
    <property type="entry name" value="Cytidylyl_trans"/>
</dbReference>
<keyword evidence="4 5" id="KW-0448">Lipopolysaccharide biosynthesis</keyword>
<keyword evidence="2 5" id="KW-0808">Transferase</keyword>
<dbReference type="HAMAP" id="MF_00057">
    <property type="entry name" value="KdsB"/>
    <property type="match status" value="1"/>
</dbReference>
<comment type="catalytic activity">
    <reaction evidence="5">
        <text>3-deoxy-alpha-D-manno-oct-2-ulosonate + CTP = CMP-3-deoxy-beta-D-manno-octulosonate + diphosphate</text>
        <dbReference type="Rhea" id="RHEA:23448"/>
        <dbReference type="ChEBI" id="CHEBI:33019"/>
        <dbReference type="ChEBI" id="CHEBI:37563"/>
        <dbReference type="ChEBI" id="CHEBI:85986"/>
        <dbReference type="ChEBI" id="CHEBI:85987"/>
        <dbReference type="EC" id="2.7.7.38"/>
    </reaction>
</comment>
<dbReference type="EMBL" id="CP060637">
    <property type="protein sequence ID" value="QNM14360.1"/>
    <property type="molecule type" value="Genomic_DNA"/>
</dbReference>
<accession>A0A7G9GU78</accession>
<evidence type="ECO:0000313" key="6">
    <source>
        <dbReference type="EMBL" id="QNM14360.1"/>
    </source>
</evidence>
<dbReference type="GO" id="GO:0033468">
    <property type="term" value="P:CMP-keto-3-deoxy-D-manno-octulosonic acid biosynthetic process"/>
    <property type="evidence" value="ECO:0007669"/>
    <property type="project" value="UniProtKB-UniRule"/>
</dbReference>
<evidence type="ECO:0000313" key="7">
    <source>
        <dbReference type="Proteomes" id="UP000515913"/>
    </source>
</evidence>
<dbReference type="NCBIfam" id="NF003950">
    <property type="entry name" value="PRK05450.1-3"/>
    <property type="match status" value="1"/>
</dbReference>
<dbReference type="InterPro" id="IPR004528">
    <property type="entry name" value="KdsB"/>
</dbReference>
<dbReference type="UniPathway" id="UPA00358">
    <property type="reaction ID" value="UER00476"/>
</dbReference>
<evidence type="ECO:0000256" key="2">
    <source>
        <dbReference type="ARBA" id="ARBA00022679"/>
    </source>
</evidence>
<proteinExistence type="inferred from homology"/>
<dbReference type="GO" id="GO:0005829">
    <property type="term" value="C:cytosol"/>
    <property type="evidence" value="ECO:0007669"/>
    <property type="project" value="TreeGrafter"/>
</dbReference>
<dbReference type="RefSeq" id="WP_176838407.1">
    <property type="nucleotide sequence ID" value="NZ_CP060637.1"/>
</dbReference>
<evidence type="ECO:0000256" key="3">
    <source>
        <dbReference type="ARBA" id="ARBA00022695"/>
    </source>
</evidence>
<dbReference type="NCBIfam" id="NF003952">
    <property type="entry name" value="PRK05450.1-5"/>
    <property type="match status" value="1"/>
</dbReference>
<dbReference type="GO" id="GO:0009103">
    <property type="term" value="P:lipopolysaccharide biosynthetic process"/>
    <property type="evidence" value="ECO:0007669"/>
    <property type="project" value="UniProtKB-UniRule"/>
</dbReference>
<organism evidence="6 7">
    <name type="scientific">Fusobacterium hominis</name>
    <dbReference type="NCBI Taxonomy" id="2764326"/>
    <lineage>
        <taxon>Bacteria</taxon>
        <taxon>Fusobacteriati</taxon>
        <taxon>Fusobacteriota</taxon>
        <taxon>Fusobacteriia</taxon>
        <taxon>Fusobacteriales</taxon>
        <taxon>Fusobacteriaceae</taxon>
        <taxon>Fusobacterium</taxon>
    </lineage>
</organism>
<dbReference type="Pfam" id="PF02348">
    <property type="entry name" value="CTP_transf_3"/>
    <property type="match status" value="1"/>
</dbReference>
<name>A0A7G9GU78_9FUSO</name>
<protein>
    <recommendedName>
        <fullName evidence="5">3-deoxy-manno-octulosonate cytidylyltransferase</fullName>
        <ecNumber evidence="5">2.7.7.38</ecNumber>
    </recommendedName>
    <alternativeName>
        <fullName evidence="5">CMP-2-keto-3-deoxyoctulosonic acid synthase</fullName>
        <shortName evidence="5">CKS</shortName>
        <shortName evidence="5">CMP-KDO synthase</shortName>
    </alternativeName>
</protein>
<dbReference type="CDD" id="cd02517">
    <property type="entry name" value="CMP-KDO-Synthetase"/>
    <property type="match status" value="1"/>
</dbReference>
<dbReference type="SUPFAM" id="SSF53448">
    <property type="entry name" value="Nucleotide-diphospho-sugar transferases"/>
    <property type="match status" value="1"/>
</dbReference>
<dbReference type="NCBIfam" id="TIGR00466">
    <property type="entry name" value="kdsB"/>
    <property type="match status" value="1"/>
</dbReference>
<comment type="function">
    <text evidence="5">Activates KDO (a required 8-carbon sugar) for incorporation into bacterial lipopolysaccharide in Gram-negative bacteria.</text>
</comment>
<comment type="subcellular location">
    <subcellularLocation>
        <location evidence="5">Cytoplasm</location>
    </subcellularLocation>
    <subcellularLocation>
        <location evidence="1">Membrane</location>
    </subcellularLocation>
</comment>
<dbReference type="KEGG" id="fho:H9Q81_05050"/>
<keyword evidence="5" id="KW-0963">Cytoplasm</keyword>
<dbReference type="Proteomes" id="UP000515913">
    <property type="component" value="Chromosome"/>
</dbReference>
<dbReference type="InterPro" id="IPR029044">
    <property type="entry name" value="Nucleotide-diphossugar_trans"/>
</dbReference>
<evidence type="ECO:0000256" key="5">
    <source>
        <dbReference type="HAMAP-Rule" id="MF_00057"/>
    </source>
</evidence>
<comment type="pathway">
    <text evidence="5">Nucleotide-sugar biosynthesis; CMP-3-deoxy-D-manno-octulosonate biosynthesis; CMP-3-deoxy-D-manno-octulosonate from 3-deoxy-D-manno-octulosonate and CTP: step 1/1.</text>
</comment>
<evidence type="ECO:0000256" key="4">
    <source>
        <dbReference type="ARBA" id="ARBA00022985"/>
    </source>
</evidence>
<dbReference type="NCBIfam" id="NF009905">
    <property type="entry name" value="PRK13368.1"/>
    <property type="match status" value="1"/>
</dbReference>
<comment type="similarity">
    <text evidence="5">Belongs to the KdsB family.</text>
</comment>
<evidence type="ECO:0000256" key="1">
    <source>
        <dbReference type="ARBA" id="ARBA00004370"/>
    </source>
</evidence>
<gene>
    <name evidence="5 6" type="primary">kdsB</name>
    <name evidence="6" type="ORF">H9Q81_05050</name>
</gene>